<dbReference type="InterPro" id="IPR017946">
    <property type="entry name" value="PLC-like_Pdiesterase_TIM-brl"/>
</dbReference>
<name>A0A2I9D5K6_9DEIO</name>
<evidence type="ECO:0000313" key="4">
    <source>
        <dbReference type="Proteomes" id="UP000236569"/>
    </source>
</evidence>
<evidence type="ECO:0000256" key="1">
    <source>
        <dbReference type="SAM" id="MobiDB-lite"/>
    </source>
</evidence>
<dbReference type="EMBL" id="BFAG01000005">
    <property type="protein sequence ID" value="GBF05650.1"/>
    <property type="molecule type" value="Genomic_DNA"/>
</dbReference>
<dbReference type="AlphaFoldDB" id="A0A2I9D5K6"/>
<protein>
    <submittedName>
        <fullName evidence="3">Glycerophosphoryl diester phosphodiesterase</fullName>
    </submittedName>
</protein>
<dbReference type="PROSITE" id="PS51704">
    <property type="entry name" value="GP_PDE"/>
    <property type="match status" value="1"/>
</dbReference>
<accession>A0A2I9D5K6</accession>
<keyword evidence="4" id="KW-1185">Reference proteome</keyword>
<sequence>MPDMPQPLLLGHRGSPRQHRENTLPSFQAALDAGLDGVELDVRRLADGTLVVHHDERLFDGRRLADLTLRQLAPHPVPTLGEVLEWAADTGASLNVELKYESVRPDDRVARTAEGLRRHGLVGSTVVSSFNPLFLAALRSAAPEIERGLLFDRWPGVMPRVARLLDVQALHPHHSLVTPGLMDLARGRGWRVNVWTVNDVDLARHLVGLGAAGLIGDVPEVLLAAR</sequence>
<dbReference type="CDD" id="cd08556">
    <property type="entry name" value="GDPD"/>
    <property type="match status" value="1"/>
</dbReference>
<dbReference type="SUPFAM" id="SSF51695">
    <property type="entry name" value="PLC-like phosphodiesterases"/>
    <property type="match status" value="1"/>
</dbReference>
<dbReference type="GO" id="GO:0006629">
    <property type="term" value="P:lipid metabolic process"/>
    <property type="evidence" value="ECO:0007669"/>
    <property type="project" value="InterPro"/>
</dbReference>
<feature type="region of interest" description="Disordered" evidence="1">
    <location>
        <begin position="1"/>
        <end position="21"/>
    </location>
</feature>
<dbReference type="Proteomes" id="UP000236569">
    <property type="component" value="Unassembled WGS sequence"/>
</dbReference>
<feature type="domain" description="GP-PDE" evidence="2">
    <location>
        <begin position="7"/>
        <end position="226"/>
    </location>
</feature>
<organism evidence="3 4">
    <name type="scientific">Deinococcus aerius</name>
    <dbReference type="NCBI Taxonomy" id="200253"/>
    <lineage>
        <taxon>Bacteria</taxon>
        <taxon>Thermotogati</taxon>
        <taxon>Deinococcota</taxon>
        <taxon>Deinococci</taxon>
        <taxon>Deinococcales</taxon>
        <taxon>Deinococcaceae</taxon>
        <taxon>Deinococcus</taxon>
    </lineage>
</organism>
<evidence type="ECO:0000313" key="3">
    <source>
        <dbReference type="EMBL" id="GBF05650.1"/>
    </source>
</evidence>
<proteinExistence type="predicted"/>
<evidence type="ECO:0000259" key="2">
    <source>
        <dbReference type="PROSITE" id="PS51704"/>
    </source>
</evidence>
<dbReference type="PANTHER" id="PTHR46211:SF1">
    <property type="entry name" value="GLYCEROPHOSPHODIESTER PHOSPHODIESTERASE, CYTOPLASMIC"/>
    <property type="match status" value="1"/>
</dbReference>
<comment type="caution">
    <text evidence="3">The sequence shown here is derived from an EMBL/GenBank/DDBJ whole genome shotgun (WGS) entry which is preliminary data.</text>
</comment>
<dbReference type="RefSeq" id="WP_103129077.1">
    <property type="nucleotide sequence ID" value="NZ_BFAG01000005.1"/>
</dbReference>
<dbReference type="OrthoDB" id="384721at2"/>
<dbReference type="PANTHER" id="PTHR46211">
    <property type="entry name" value="GLYCEROPHOSPHORYL DIESTER PHOSPHODIESTERASE"/>
    <property type="match status" value="1"/>
</dbReference>
<gene>
    <name evidence="3" type="ORF">DAERI_050159</name>
</gene>
<dbReference type="Gene3D" id="3.20.20.190">
    <property type="entry name" value="Phosphatidylinositol (PI) phosphodiesterase"/>
    <property type="match status" value="1"/>
</dbReference>
<dbReference type="InterPro" id="IPR030395">
    <property type="entry name" value="GP_PDE_dom"/>
</dbReference>
<dbReference type="GO" id="GO:0008081">
    <property type="term" value="F:phosphoric diester hydrolase activity"/>
    <property type="evidence" value="ECO:0007669"/>
    <property type="project" value="InterPro"/>
</dbReference>
<reference evidence="4" key="1">
    <citation type="submission" date="2018-01" db="EMBL/GenBank/DDBJ databases">
        <title>Draft Genome Sequence of the Radioresistant Bacterium Deinococcus aerius TR0125, Isolated from the Higher Atmosphere above Japan.</title>
        <authorList>
            <person name="Satoh K."/>
            <person name="Arai H."/>
            <person name="Sanzen T."/>
            <person name="Kawaguchi Y."/>
            <person name="Hayashi H."/>
            <person name="Yokobori S."/>
            <person name="Yamagishi A."/>
            <person name="Oono Y."/>
            <person name="Narumi I."/>
        </authorList>
    </citation>
    <scope>NUCLEOTIDE SEQUENCE [LARGE SCALE GENOMIC DNA]</scope>
    <source>
        <strain evidence="4">TR0125</strain>
    </source>
</reference>
<dbReference type="Pfam" id="PF03009">
    <property type="entry name" value="GDPD"/>
    <property type="match status" value="1"/>
</dbReference>